<dbReference type="OrthoDB" id="9781701at2"/>
<dbReference type="CDD" id="cd11615">
    <property type="entry name" value="SAF_NeuB_like"/>
    <property type="match status" value="1"/>
</dbReference>
<feature type="domain" description="AFP-like" evidence="1">
    <location>
        <begin position="291"/>
        <end position="349"/>
    </location>
</feature>
<dbReference type="SMART" id="SM00858">
    <property type="entry name" value="SAF"/>
    <property type="match status" value="1"/>
</dbReference>
<dbReference type="STRING" id="391626.OAN307_c09330"/>
<dbReference type="Proteomes" id="UP000005307">
    <property type="component" value="Chromosome"/>
</dbReference>
<dbReference type="SUPFAM" id="SSF51269">
    <property type="entry name" value="AFP III-like domain"/>
    <property type="match status" value="1"/>
</dbReference>
<dbReference type="eggNOG" id="COG2089">
    <property type="taxonomic scope" value="Bacteria"/>
</dbReference>
<dbReference type="EC" id="2.5.1.56" evidence="2"/>
<dbReference type="Pfam" id="PF08666">
    <property type="entry name" value="SAF"/>
    <property type="match status" value="1"/>
</dbReference>
<evidence type="ECO:0000313" key="2">
    <source>
        <dbReference type="EMBL" id="AGI66653.1"/>
    </source>
</evidence>
<keyword evidence="3" id="KW-1185">Reference proteome</keyword>
<protein>
    <submittedName>
        <fullName evidence="2">Putative sialic acid synthase</fullName>
        <ecNumber evidence="2">2.5.1.56</ecNumber>
        <ecNumber evidence="2">2.5.1.57</ecNumber>
    </submittedName>
</protein>
<dbReference type="KEGG" id="oat:OAN307_c09330"/>
<reference evidence="2 3" key="1">
    <citation type="journal article" date="2013" name="PLoS ONE">
        <title>Poles Apart: Arctic and Antarctic Octadecabacter strains Share High Genome Plasticity and a New Type of Xanthorhodopsin.</title>
        <authorList>
            <person name="Vollmers J."/>
            <person name="Voget S."/>
            <person name="Dietrich S."/>
            <person name="Gollnow K."/>
            <person name="Smits M."/>
            <person name="Meyer K."/>
            <person name="Brinkhoff T."/>
            <person name="Simon M."/>
            <person name="Daniel R."/>
        </authorList>
    </citation>
    <scope>NUCLEOTIDE SEQUENCE [LARGE SCALE GENOMIC DNA]</scope>
    <source>
        <strain evidence="2 3">307</strain>
    </source>
</reference>
<dbReference type="PANTHER" id="PTHR42966:SF2">
    <property type="entry name" value="PSEUDAMINIC ACID SYNTHASE"/>
    <property type="match status" value="1"/>
</dbReference>
<dbReference type="SUPFAM" id="SSF51569">
    <property type="entry name" value="Aldolase"/>
    <property type="match status" value="1"/>
</dbReference>
<dbReference type="InterPro" id="IPR013785">
    <property type="entry name" value="Aldolase_TIM"/>
</dbReference>
<proteinExistence type="predicted"/>
<dbReference type="GO" id="GO:0016051">
    <property type="term" value="P:carbohydrate biosynthetic process"/>
    <property type="evidence" value="ECO:0007669"/>
    <property type="project" value="InterPro"/>
</dbReference>
<dbReference type="EMBL" id="CP003740">
    <property type="protein sequence ID" value="AGI66653.1"/>
    <property type="molecule type" value="Genomic_DNA"/>
</dbReference>
<dbReference type="Gene3D" id="3.90.1210.10">
    <property type="entry name" value="Antifreeze-like/N-acetylneuraminic acid synthase C-terminal domain"/>
    <property type="match status" value="1"/>
</dbReference>
<dbReference type="AlphaFoldDB" id="M9R4E6"/>
<dbReference type="InterPro" id="IPR057736">
    <property type="entry name" value="SAF_PseI/NeuA/NeuB"/>
</dbReference>
<gene>
    <name evidence="2" type="ORF">OAN307_c09330</name>
</gene>
<dbReference type="HOGENOM" id="CLU_040465_0_1_5"/>
<dbReference type="GO" id="GO:0050462">
    <property type="term" value="F:N-acetylneuraminate synthase activity"/>
    <property type="evidence" value="ECO:0007669"/>
    <property type="project" value="UniProtKB-EC"/>
</dbReference>
<accession>M9R4E6</accession>
<dbReference type="GO" id="GO:0047444">
    <property type="term" value="F:N-acylneuraminate-9-phosphate synthase activity"/>
    <property type="evidence" value="ECO:0007669"/>
    <property type="project" value="UniProtKB-EC"/>
</dbReference>
<dbReference type="PROSITE" id="PS50844">
    <property type="entry name" value="AFP_LIKE"/>
    <property type="match status" value="1"/>
</dbReference>
<dbReference type="InterPro" id="IPR051690">
    <property type="entry name" value="PseI-like"/>
</dbReference>
<organism evidence="2 3">
    <name type="scientific">Octadecabacter antarcticus 307</name>
    <dbReference type="NCBI Taxonomy" id="391626"/>
    <lineage>
        <taxon>Bacteria</taxon>
        <taxon>Pseudomonadati</taxon>
        <taxon>Pseudomonadota</taxon>
        <taxon>Alphaproteobacteria</taxon>
        <taxon>Rhodobacterales</taxon>
        <taxon>Roseobacteraceae</taxon>
        <taxon>Octadecabacter</taxon>
    </lineage>
</organism>
<dbReference type="Pfam" id="PF03102">
    <property type="entry name" value="NeuB"/>
    <property type="match status" value="1"/>
</dbReference>
<name>M9R4E6_9RHOB</name>
<dbReference type="PANTHER" id="PTHR42966">
    <property type="entry name" value="N-ACETYLNEURAMINATE SYNTHASE"/>
    <property type="match status" value="1"/>
</dbReference>
<dbReference type="RefSeq" id="WP_015498696.1">
    <property type="nucleotide sequence ID" value="NC_020911.1"/>
</dbReference>
<evidence type="ECO:0000313" key="3">
    <source>
        <dbReference type="Proteomes" id="UP000005307"/>
    </source>
</evidence>
<keyword evidence="2" id="KW-0808">Transferase</keyword>
<dbReference type="EC" id="2.5.1.57" evidence="2"/>
<dbReference type="InterPro" id="IPR013132">
    <property type="entry name" value="PseI/NeuA/B-like_N"/>
</dbReference>
<evidence type="ECO:0000259" key="1">
    <source>
        <dbReference type="PROSITE" id="PS50844"/>
    </source>
</evidence>
<dbReference type="InterPro" id="IPR013974">
    <property type="entry name" value="SAF"/>
</dbReference>
<dbReference type="InterPro" id="IPR036732">
    <property type="entry name" value="AFP_Neu5c_C_sf"/>
</dbReference>
<dbReference type="InterPro" id="IPR006190">
    <property type="entry name" value="SAF_AFP_Neu5Ac"/>
</dbReference>
<sequence length="349" mass="38097">MSMSIEGKSIGPGEKCFLIAEVSANHDGDLDQALELVDIAADVGWDCVKFQTYSADSLTVPSRHASMRIDPIWGTDNLYNLYTNAAMPMDFHAPLFQRVREQGMLPFTSIYDPRDLDFIEGLGCAFYKIASFEMTFDDLLIAVASTKKPVVMSTGMSDLAEVEHALEVLDRAGSGPIILLHCVSSYPTPPDEANLLAMKTLEARFGRPVGFSDHTVGAVVPLAAAALGAVAIEKHFTNDPARKGPDHRFSAPPDVMRDIADGATMIHAARGTGEKVAAKAEVGNRNSFRRSAFAMRDIAVGEVLNPEDYRFVRPNAGVPVSDKAALEHRTIARAIRQYDPINYDDLVRR</sequence>
<dbReference type="Gene3D" id="3.20.20.70">
    <property type="entry name" value="Aldolase class I"/>
    <property type="match status" value="1"/>
</dbReference>